<proteinExistence type="predicted"/>
<dbReference type="RefSeq" id="XP_020046858.1">
    <property type="nucleotide sequence ID" value="XM_020194960.1"/>
</dbReference>
<organism evidence="1 2">
    <name type="scientific">Ascoidea rubescens DSM 1968</name>
    <dbReference type="NCBI Taxonomy" id="1344418"/>
    <lineage>
        <taxon>Eukaryota</taxon>
        <taxon>Fungi</taxon>
        <taxon>Dikarya</taxon>
        <taxon>Ascomycota</taxon>
        <taxon>Saccharomycotina</taxon>
        <taxon>Saccharomycetes</taxon>
        <taxon>Ascoideaceae</taxon>
        <taxon>Ascoidea</taxon>
    </lineage>
</organism>
<accession>A0A1D2VFW4</accession>
<name>A0A1D2VFW4_9ASCO</name>
<gene>
    <name evidence="1" type="ORF">ASCRUDRAFT_8752</name>
</gene>
<dbReference type="EMBL" id="KV454482">
    <property type="protein sequence ID" value="ODV60551.1"/>
    <property type="molecule type" value="Genomic_DNA"/>
</dbReference>
<keyword evidence="2" id="KW-1185">Reference proteome</keyword>
<dbReference type="InParanoid" id="A0A1D2VFW4"/>
<evidence type="ECO:0000313" key="2">
    <source>
        <dbReference type="Proteomes" id="UP000095038"/>
    </source>
</evidence>
<protein>
    <submittedName>
        <fullName evidence="1">Uncharacterized protein</fullName>
    </submittedName>
</protein>
<reference evidence="2" key="1">
    <citation type="submission" date="2016-05" db="EMBL/GenBank/DDBJ databases">
        <title>Comparative genomics of biotechnologically important yeasts.</title>
        <authorList>
            <consortium name="DOE Joint Genome Institute"/>
            <person name="Riley R."/>
            <person name="Haridas S."/>
            <person name="Wolfe K.H."/>
            <person name="Lopes M.R."/>
            <person name="Hittinger C.T."/>
            <person name="Goker M."/>
            <person name="Salamov A."/>
            <person name="Wisecaver J."/>
            <person name="Long T.M."/>
            <person name="Aerts A.L."/>
            <person name="Barry K."/>
            <person name="Choi C."/>
            <person name="Clum A."/>
            <person name="Coughlan A.Y."/>
            <person name="Deshpande S."/>
            <person name="Douglass A.P."/>
            <person name="Hanson S.J."/>
            <person name="Klenk H.-P."/>
            <person name="Labutti K."/>
            <person name="Lapidus A."/>
            <person name="Lindquist E."/>
            <person name="Lipzen A."/>
            <person name="Meier-Kolthoff J.P."/>
            <person name="Ohm R.A."/>
            <person name="Otillar R.P."/>
            <person name="Pangilinan J."/>
            <person name="Peng Y."/>
            <person name="Rokas A."/>
            <person name="Rosa C.A."/>
            <person name="Scheuner C."/>
            <person name="Sibirny A.A."/>
            <person name="Slot J.C."/>
            <person name="Stielow J.B."/>
            <person name="Sun H."/>
            <person name="Kurtzman C.P."/>
            <person name="Blackwell M."/>
            <person name="Grigoriev I.V."/>
            <person name="Jeffries T.W."/>
        </authorList>
    </citation>
    <scope>NUCLEOTIDE SEQUENCE [LARGE SCALE GENOMIC DNA]</scope>
    <source>
        <strain evidence="2">DSM 1968</strain>
    </source>
</reference>
<dbReference type="GeneID" id="30968596"/>
<dbReference type="AlphaFoldDB" id="A0A1D2VFW4"/>
<dbReference type="Proteomes" id="UP000095038">
    <property type="component" value="Unassembled WGS sequence"/>
</dbReference>
<evidence type="ECO:0000313" key="1">
    <source>
        <dbReference type="EMBL" id="ODV60551.1"/>
    </source>
</evidence>
<sequence>MRLDRENDEQYFCSSPKLENFGVMTCRTFSVEVPQNKRANSVSTMSYVLLIDQHSNQHPEDVEKCLLVMRIMNNTPRTVDRRRAKCDNNSGNVLNIDPTNLKHFNDTSIIDHF</sequence>